<dbReference type="InterPro" id="IPR005025">
    <property type="entry name" value="FMN_Rdtase-like_dom"/>
</dbReference>
<evidence type="ECO:0000256" key="1">
    <source>
        <dbReference type="ARBA" id="ARBA00001917"/>
    </source>
</evidence>
<dbReference type="GO" id="GO:0010181">
    <property type="term" value="F:FMN binding"/>
    <property type="evidence" value="ECO:0007669"/>
    <property type="project" value="TreeGrafter"/>
</dbReference>
<evidence type="ECO:0000256" key="2">
    <source>
        <dbReference type="ARBA" id="ARBA00022643"/>
    </source>
</evidence>
<keyword evidence="2" id="KW-0288">FMN</keyword>
<gene>
    <name evidence="4" type="ORF">VTAP4600_A0937</name>
</gene>
<name>A0A2N8ZAI6_9VIBR</name>
<comment type="cofactor">
    <cofactor evidence="1">
        <name>FMN</name>
        <dbReference type="ChEBI" id="CHEBI:58210"/>
    </cofactor>
</comment>
<protein>
    <recommendedName>
        <fullName evidence="3">NADPH-dependent FMN reductase-like domain-containing protein</fullName>
    </recommendedName>
</protein>
<dbReference type="SUPFAM" id="SSF52218">
    <property type="entry name" value="Flavoproteins"/>
    <property type="match status" value="1"/>
</dbReference>
<organism evidence="4 5">
    <name type="scientific">Vibrio tapetis subsp. tapetis</name>
    <dbReference type="NCBI Taxonomy" id="1671868"/>
    <lineage>
        <taxon>Bacteria</taxon>
        <taxon>Pseudomonadati</taxon>
        <taxon>Pseudomonadota</taxon>
        <taxon>Gammaproteobacteria</taxon>
        <taxon>Vibrionales</taxon>
        <taxon>Vibrionaceae</taxon>
        <taxon>Vibrio</taxon>
    </lineage>
</organism>
<dbReference type="KEGG" id="vta:A0937"/>
<dbReference type="GO" id="GO:0005829">
    <property type="term" value="C:cytosol"/>
    <property type="evidence" value="ECO:0007669"/>
    <property type="project" value="TreeGrafter"/>
</dbReference>
<dbReference type="GO" id="GO:0016491">
    <property type="term" value="F:oxidoreductase activity"/>
    <property type="evidence" value="ECO:0007669"/>
    <property type="project" value="InterPro"/>
</dbReference>
<accession>A0A2N8ZAI6</accession>
<feature type="domain" description="NADPH-dependent FMN reductase-like" evidence="3">
    <location>
        <begin position="1"/>
        <end position="140"/>
    </location>
</feature>
<dbReference type="Proteomes" id="UP000235828">
    <property type="component" value="Chromosome A"/>
</dbReference>
<dbReference type="Gene3D" id="3.40.50.360">
    <property type="match status" value="1"/>
</dbReference>
<evidence type="ECO:0000313" key="4">
    <source>
        <dbReference type="EMBL" id="SON48916.1"/>
    </source>
</evidence>
<sequence length="175" mass="18899">MKILAFAASNSIQSINKQLVILASKQLGSHDVEIININDFELPIYSIDLETQFGIPDAVHAFRDKIAKADGLLISFAEHNGGYTVAYKNLFDWASRVNMGVYQGTPTVMLSTSPGGGGAGNVLATAVNSAKYFEGNVVASMSLPSFYENFDVDTGEIKDEKLKEKFRATVLALTA</sequence>
<dbReference type="PANTHER" id="PTHR30543:SF21">
    <property type="entry name" value="NAD(P)H-DEPENDENT FMN REDUCTASE LOT6"/>
    <property type="match status" value="1"/>
</dbReference>
<dbReference type="Pfam" id="PF03358">
    <property type="entry name" value="FMN_red"/>
    <property type="match status" value="1"/>
</dbReference>
<dbReference type="PANTHER" id="PTHR30543">
    <property type="entry name" value="CHROMATE REDUCTASE"/>
    <property type="match status" value="1"/>
</dbReference>
<dbReference type="InterPro" id="IPR029039">
    <property type="entry name" value="Flavoprotein-like_sf"/>
</dbReference>
<keyword evidence="5" id="KW-1185">Reference proteome</keyword>
<proteinExistence type="predicted"/>
<evidence type="ECO:0000259" key="3">
    <source>
        <dbReference type="Pfam" id="PF03358"/>
    </source>
</evidence>
<dbReference type="AlphaFoldDB" id="A0A2N8ZAI6"/>
<reference evidence="4 5" key="1">
    <citation type="submission" date="2017-10" db="EMBL/GenBank/DDBJ databases">
        <authorList>
            <person name="Banno H."/>
            <person name="Chua N.-H."/>
        </authorList>
    </citation>
    <scope>NUCLEOTIDE SEQUENCE [LARGE SCALE GENOMIC DNA]</scope>
    <source>
        <strain evidence="4">Vibrio tapetis CECT4600</strain>
    </source>
</reference>
<dbReference type="OrthoDB" id="5767802at2"/>
<dbReference type="EMBL" id="LT960611">
    <property type="protein sequence ID" value="SON48916.1"/>
    <property type="molecule type" value="Genomic_DNA"/>
</dbReference>
<dbReference type="InterPro" id="IPR050712">
    <property type="entry name" value="NAD(P)H-dep_reductase"/>
</dbReference>
<dbReference type="RefSeq" id="WP_102521675.1">
    <property type="nucleotide sequence ID" value="NZ_LT960611.1"/>
</dbReference>
<keyword evidence="2" id="KW-0285">Flavoprotein</keyword>
<evidence type="ECO:0000313" key="5">
    <source>
        <dbReference type="Proteomes" id="UP000235828"/>
    </source>
</evidence>